<dbReference type="InterPro" id="IPR058548">
    <property type="entry name" value="MlaB-like_STAS"/>
</dbReference>
<dbReference type="SUPFAM" id="SSF52091">
    <property type="entry name" value="SpoIIaa-like"/>
    <property type="match status" value="1"/>
</dbReference>
<name>A0ABP7L7C3_9ACTN</name>
<sequence length="124" mass="12925">MHPLPEPASLVSSPHGTEDPPMAVTVTDTAEGVTVTVRGEIDLAVAGRLRQALAHAVTRCETGAVVGLDLGSVTFCDCSGLNVLLRARRRARSERRSLAITAAARPVTRLLEATGTAALFGRAP</sequence>
<dbReference type="Proteomes" id="UP001501000">
    <property type="component" value="Unassembled WGS sequence"/>
</dbReference>
<feature type="domain" description="STAS" evidence="4">
    <location>
        <begin position="22"/>
        <end position="124"/>
    </location>
</feature>
<dbReference type="Gene3D" id="3.30.750.24">
    <property type="entry name" value="STAS domain"/>
    <property type="match status" value="1"/>
</dbReference>
<gene>
    <name evidence="5" type="ORF">GCM10022244_02960</name>
</gene>
<reference evidence="6" key="1">
    <citation type="journal article" date="2019" name="Int. J. Syst. Evol. Microbiol.">
        <title>The Global Catalogue of Microorganisms (GCM) 10K type strain sequencing project: providing services to taxonomists for standard genome sequencing and annotation.</title>
        <authorList>
            <consortium name="The Broad Institute Genomics Platform"/>
            <consortium name="The Broad Institute Genome Sequencing Center for Infectious Disease"/>
            <person name="Wu L."/>
            <person name="Ma J."/>
        </authorList>
    </citation>
    <scope>NUCLEOTIDE SEQUENCE [LARGE SCALE GENOMIC DNA]</scope>
    <source>
        <strain evidence="6">JCM 16956</strain>
    </source>
</reference>
<dbReference type="PANTHER" id="PTHR33495:SF2">
    <property type="entry name" value="ANTI-SIGMA FACTOR ANTAGONIST TM_1081-RELATED"/>
    <property type="match status" value="1"/>
</dbReference>
<dbReference type="InterPro" id="IPR036513">
    <property type="entry name" value="STAS_dom_sf"/>
</dbReference>
<accession>A0ABP7L7C3</accession>
<comment type="caution">
    <text evidence="5">The sequence shown here is derived from an EMBL/GenBank/DDBJ whole genome shotgun (WGS) entry which is preliminary data.</text>
</comment>
<evidence type="ECO:0000259" key="4">
    <source>
        <dbReference type="PROSITE" id="PS50801"/>
    </source>
</evidence>
<protein>
    <recommendedName>
        <fullName evidence="2">Anti-sigma factor antagonist</fullName>
    </recommendedName>
</protein>
<dbReference type="InterPro" id="IPR003658">
    <property type="entry name" value="Anti-sigma_ant"/>
</dbReference>
<evidence type="ECO:0000313" key="5">
    <source>
        <dbReference type="EMBL" id="GAA3896266.1"/>
    </source>
</evidence>
<organism evidence="5 6">
    <name type="scientific">Streptomyces gulbargensis</name>
    <dbReference type="NCBI Taxonomy" id="364901"/>
    <lineage>
        <taxon>Bacteria</taxon>
        <taxon>Bacillati</taxon>
        <taxon>Actinomycetota</taxon>
        <taxon>Actinomycetes</taxon>
        <taxon>Kitasatosporales</taxon>
        <taxon>Streptomycetaceae</taxon>
        <taxon>Streptomyces</taxon>
    </lineage>
</organism>
<feature type="region of interest" description="Disordered" evidence="3">
    <location>
        <begin position="1"/>
        <end position="21"/>
    </location>
</feature>
<evidence type="ECO:0000256" key="3">
    <source>
        <dbReference type="SAM" id="MobiDB-lite"/>
    </source>
</evidence>
<evidence type="ECO:0000313" key="6">
    <source>
        <dbReference type="Proteomes" id="UP001501000"/>
    </source>
</evidence>
<evidence type="ECO:0000256" key="2">
    <source>
        <dbReference type="RuleBase" id="RU003749"/>
    </source>
</evidence>
<proteinExistence type="inferred from homology"/>
<dbReference type="PROSITE" id="PS50801">
    <property type="entry name" value="STAS"/>
    <property type="match status" value="1"/>
</dbReference>
<dbReference type="EMBL" id="BAABAJ010000001">
    <property type="protein sequence ID" value="GAA3896266.1"/>
    <property type="molecule type" value="Genomic_DNA"/>
</dbReference>
<dbReference type="NCBIfam" id="TIGR00377">
    <property type="entry name" value="ant_ant_sig"/>
    <property type="match status" value="1"/>
</dbReference>
<dbReference type="Pfam" id="PF13466">
    <property type="entry name" value="STAS_2"/>
    <property type="match status" value="1"/>
</dbReference>
<evidence type="ECO:0000256" key="1">
    <source>
        <dbReference type="ARBA" id="ARBA00009013"/>
    </source>
</evidence>
<comment type="similarity">
    <text evidence="1 2">Belongs to the anti-sigma-factor antagonist family.</text>
</comment>
<dbReference type="InterPro" id="IPR002645">
    <property type="entry name" value="STAS_dom"/>
</dbReference>
<dbReference type="PANTHER" id="PTHR33495">
    <property type="entry name" value="ANTI-SIGMA FACTOR ANTAGONIST TM_1081-RELATED-RELATED"/>
    <property type="match status" value="1"/>
</dbReference>
<keyword evidence="6" id="KW-1185">Reference proteome</keyword>
<dbReference type="CDD" id="cd07043">
    <property type="entry name" value="STAS_anti-anti-sigma_factors"/>
    <property type="match status" value="1"/>
</dbReference>